<dbReference type="PANTHER" id="PTHR30093:SF2">
    <property type="entry name" value="TYPE II SECRETION SYSTEM PROTEIN H"/>
    <property type="match status" value="1"/>
</dbReference>
<name>A0A517MPE8_9BACT</name>
<accession>A0A517MPE8</accession>
<keyword evidence="3" id="KW-1185">Reference proteome</keyword>
<dbReference type="InterPro" id="IPR012902">
    <property type="entry name" value="N_methyl_site"/>
</dbReference>
<dbReference type="OrthoDB" id="256066at2"/>
<evidence type="ECO:0000313" key="2">
    <source>
        <dbReference type="EMBL" id="QDS96766.1"/>
    </source>
</evidence>
<dbReference type="SUPFAM" id="SSF54523">
    <property type="entry name" value="Pili subunits"/>
    <property type="match status" value="1"/>
</dbReference>
<dbReference type="Gene3D" id="3.30.700.10">
    <property type="entry name" value="Glycoprotein, Type 4 Pilin"/>
    <property type="match status" value="1"/>
</dbReference>
<proteinExistence type="predicted"/>
<dbReference type="AlphaFoldDB" id="A0A517MPE8"/>
<feature type="domain" description="DUF1559" evidence="1">
    <location>
        <begin position="31"/>
        <end position="86"/>
    </location>
</feature>
<dbReference type="KEGG" id="amob:HG15A2_00240"/>
<evidence type="ECO:0000313" key="3">
    <source>
        <dbReference type="Proteomes" id="UP000319852"/>
    </source>
</evidence>
<sequence>MSSRRAFTLVELLVVVAIVGLLLGLLLPAVQAARASARRAQCANNLHQLGLAMLMYVDSHDGHFPRTSHAGEDSSWVFTTAPYLENVDRIRICPEDPHRDIWLEHRSTSYLMSEYLALPGPDSVERIDQLTATSKTLLAFEGSDLRNTTVVADAATELLDHAHPGSVWFSPRNIEKGRTWQRLSAEIQPDRHGGDVAHYLYVDGHVEVIPASSLREWSELGFNFAAPNVGSSQF</sequence>
<dbReference type="RefSeq" id="WP_145056641.1">
    <property type="nucleotide sequence ID" value="NZ_CP036263.1"/>
</dbReference>
<dbReference type="NCBIfam" id="TIGR02532">
    <property type="entry name" value="IV_pilin_GFxxxE"/>
    <property type="match status" value="1"/>
</dbReference>
<dbReference type="EMBL" id="CP036263">
    <property type="protein sequence ID" value="QDS96766.1"/>
    <property type="molecule type" value="Genomic_DNA"/>
</dbReference>
<evidence type="ECO:0000259" key="1">
    <source>
        <dbReference type="Pfam" id="PF07596"/>
    </source>
</evidence>
<dbReference type="InterPro" id="IPR011453">
    <property type="entry name" value="DUF1559"/>
</dbReference>
<organism evidence="2 3">
    <name type="scientific">Adhaeretor mobilis</name>
    <dbReference type="NCBI Taxonomy" id="1930276"/>
    <lineage>
        <taxon>Bacteria</taxon>
        <taxon>Pseudomonadati</taxon>
        <taxon>Planctomycetota</taxon>
        <taxon>Planctomycetia</taxon>
        <taxon>Pirellulales</taxon>
        <taxon>Lacipirellulaceae</taxon>
        <taxon>Adhaeretor</taxon>
    </lineage>
</organism>
<dbReference type="Pfam" id="PF07596">
    <property type="entry name" value="SBP_bac_10"/>
    <property type="match status" value="1"/>
</dbReference>
<protein>
    <recommendedName>
        <fullName evidence="1">DUF1559 domain-containing protein</fullName>
    </recommendedName>
</protein>
<dbReference type="Proteomes" id="UP000319852">
    <property type="component" value="Chromosome"/>
</dbReference>
<gene>
    <name evidence="2" type="ORF">HG15A2_00240</name>
</gene>
<dbReference type="InterPro" id="IPR045584">
    <property type="entry name" value="Pilin-like"/>
</dbReference>
<reference evidence="2 3" key="1">
    <citation type="submission" date="2019-02" db="EMBL/GenBank/DDBJ databases">
        <title>Deep-cultivation of Planctomycetes and their phenomic and genomic characterization uncovers novel biology.</title>
        <authorList>
            <person name="Wiegand S."/>
            <person name="Jogler M."/>
            <person name="Boedeker C."/>
            <person name="Pinto D."/>
            <person name="Vollmers J."/>
            <person name="Rivas-Marin E."/>
            <person name="Kohn T."/>
            <person name="Peeters S.H."/>
            <person name="Heuer A."/>
            <person name="Rast P."/>
            <person name="Oberbeckmann S."/>
            <person name="Bunk B."/>
            <person name="Jeske O."/>
            <person name="Meyerdierks A."/>
            <person name="Storesund J.E."/>
            <person name="Kallscheuer N."/>
            <person name="Luecker S."/>
            <person name="Lage O.M."/>
            <person name="Pohl T."/>
            <person name="Merkel B.J."/>
            <person name="Hornburger P."/>
            <person name="Mueller R.-W."/>
            <person name="Bruemmer F."/>
            <person name="Labrenz M."/>
            <person name="Spormann A.M."/>
            <person name="Op den Camp H."/>
            <person name="Overmann J."/>
            <person name="Amann R."/>
            <person name="Jetten M.S.M."/>
            <person name="Mascher T."/>
            <person name="Medema M.H."/>
            <person name="Devos D.P."/>
            <person name="Kaster A.-K."/>
            <person name="Ovreas L."/>
            <person name="Rohde M."/>
            <person name="Galperin M.Y."/>
            <person name="Jogler C."/>
        </authorList>
    </citation>
    <scope>NUCLEOTIDE SEQUENCE [LARGE SCALE GENOMIC DNA]</scope>
    <source>
        <strain evidence="2 3">HG15A2</strain>
    </source>
</reference>
<dbReference type="Pfam" id="PF07963">
    <property type="entry name" value="N_methyl"/>
    <property type="match status" value="1"/>
</dbReference>
<dbReference type="PANTHER" id="PTHR30093">
    <property type="entry name" value="GENERAL SECRETION PATHWAY PROTEIN G"/>
    <property type="match status" value="1"/>
</dbReference>